<comment type="caution">
    <text evidence="4">The sequence shown here is derived from an EMBL/GenBank/DDBJ whole genome shotgun (WGS) entry which is preliminary data.</text>
</comment>
<proteinExistence type="inferred from homology"/>
<dbReference type="Pfam" id="PF06877">
    <property type="entry name" value="RraB"/>
    <property type="match status" value="1"/>
</dbReference>
<dbReference type="Gene3D" id="3.30.70.970">
    <property type="entry name" value="RraB-like"/>
    <property type="match status" value="1"/>
</dbReference>
<evidence type="ECO:0000259" key="3">
    <source>
        <dbReference type="Pfam" id="PF06877"/>
    </source>
</evidence>
<comment type="subcellular location">
    <subcellularLocation>
        <location evidence="2">Cytoplasm</location>
    </subcellularLocation>
</comment>
<evidence type="ECO:0000313" key="4">
    <source>
        <dbReference type="EMBL" id="MFM2484718.1"/>
    </source>
</evidence>
<feature type="domain" description="Regulator of ribonuclease activity B" evidence="3">
    <location>
        <begin position="9"/>
        <end position="111"/>
    </location>
</feature>
<evidence type="ECO:0000313" key="5">
    <source>
        <dbReference type="Proteomes" id="UP001629953"/>
    </source>
</evidence>
<evidence type="ECO:0000256" key="1">
    <source>
        <dbReference type="ARBA" id="ARBA00022490"/>
    </source>
</evidence>
<dbReference type="InterPro" id="IPR036701">
    <property type="entry name" value="RraB-like_sf"/>
</dbReference>
<dbReference type="NCBIfam" id="NF008393">
    <property type="entry name" value="PRK11191.1"/>
    <property type="match status" value="1"/>
</dbReference>
<organism evidence="4 5">
    <name type="scientific">Celerinatantimonas yamalensis</name>
    <dbReference type="NCBI Taxonomy" id="559956"/>
    <lineage>
        <taxon>Bacteria</taxon>
        <taxon>Pseudomonadati</taxon>
        <taxon>Pseudomonadota</taxon>
        <taxon>Gammaproteobacteria</taxon>
        <taxon>Celerinatantimonadaceae</taxon>
        <taxon>Celerinatantimonas</taxon>
    </lineage>
</organism>
<dbReference type="RefSeq" id="WP_408622904.1">
    <property type="nucleotide sequence ID" value="NZ_JBEQCT010000002.1"/>
</dbReference>
<accession>A0ABW9G623</accession>
<dbReference type="SUPFAM" id="SSF89946">
    <property type="entry name" value="Hypothetical protein VC0424"/>
    <property type="match status" value="1"/>
</dbReference>
<protein>
    <recommendedName>
        <fullName evidence="2">Regulator of ribonuclease activity B</fullName>
    </recommendedName>
</protein>
<comment type="function">
    <text evidence="2">Globally modulates RNA abundance by binding to RNase E (Rne) and regulating its endonucleolytic activity. Can modulate Rne action in a substrate-dependent manner by altering the composition of the degradosome.</text>
</comment>
<dbReference type="HAMAP" id="MF_01888">
    <property type="entry name" value="RraB"/>
    <property type="match status" value="1"/>
</dbReference>
<dbReference type="InterPro" id="IPR016716">
    <property type="entry name" value="RraB"/>
</dbReference>
<reference evidence="4 5" key="1">
    <citation type="journal article" date="2013" name="Int. J. Syst. Evol. Microbiol.">
        <title>Celerinatantimonas yamalensis sp. nov., a cold-adapted diazotrophic bacterium from a cold permafrost brine.</title>
        <authorList>
            <person name="Shcherbakova V."/>
            <person name="Chuvilskaya N."/>
            <person name="Rivkina E."/>
            <person name="Demidov N."/>
            <person name="Uchaeva V."/>
            <person name="Suetin S."/>
            <person name="Suzina N."/>
            <person name="Gilichinsky D."/>
        </authorList>
    </citation>
    <scope>NUCLEOTIDE SEQUENCE [LARGE SCALE GENOMIC DNA]</scope>
    <source>
        <strain evidence="4 5">C7</strain>
    </source>
</reference>
<name>A0ABW9G623_9GAMM</name>
<dbReference type="PIRSF" id="PIRSF018193">
    <property type="entry name" value="UCP018193"/>
    <property type="match status" value="1"/>
</dbReference>
<gene>
    <name evidence="2 4" type="primary">rraB</name>
    <name evidence="4" type="ORF">ABUE30_06515</name>
</gene>
<dbReference type="InterPro" id="IPR009671">
    <property type="entry name" value="RraB_dom"/>
</dbReference>
<comment type="similarity">
    <text evidence="2">Belongs to the RraB family.</text>
</comment>
<dbReference type="EMBL" id="JBEQCT010000002">
    <property type="protein sequence ID" value="MFM2484718.1"/>
    <property type="molecule type" value="Genomic_DNA"/>
</dbReference>
<comment type="subunit">
    <text evidence="2">Interacts with the C-terminal region of Rne.</text>
</comment>
<sequence length="129" mass="14590">MENNTLQWQDETDAIIQELLDDGSDPDAIYTIEHHFASRDFQALEKAAVNCFKAGFDVTDAEEIELDDGAKVMSFDVIIEMALEGEQIKLDIEKLAALVANESVFYDGWGTYFEGDEDFDDDESFEDDD</sequence>
<keyword evidence="1 2" id="KW-0963">Cytoplasm</keyword>
<keyword evidence="5" id="KW-1185">Reference proteome</keyword>
<evidence type="ECO:0000256" key="2">
    <source>
        <dbReference type="HAMAP-Rule" id="MF_01888"/>
    </source>
</evidence>
<dbReference type="Proteomes" id="UP001629953">
    <property type="component" value="Unassembled WGS sequence"/>
</dbReference>